<feature type="signal peptide" evidence="1">
    <location>
        <begin position="1"/>
        <end position="23"/>
    </location>
</feature>
<dbReference type="Proteomes" id="UP001595615">
    <property type="component" value="Unassembled WGS sequence"/>
</dbReference>
<evidence type="ECO:0000313" key="4">
    <source>
        <dbReference type="Proteomes" id="UP001595615"/>
    </source>
</evidence>
<dbReference type="SUPFAM" id="SSF53474">
    <property type="entry name" value="alpha/beta-Hydrolases"/>
    <property type="match status" value="1"/>
</dbReference>
<dbReference type="RefSeq" id="WP_380857672.1">
    <property type="nucleotide sequence ID" value="NZ_JBHRXV010000003.1"/>
</dbReference>
<dbReference type="InterPro" id="IPR049492">
    <property type="entry name" value="BD-FAE-like_dom"/>
</dbReference>
<keyword evidence="1" id="KW-0732">Signal</keyword>
<gene>
    <name evidence="3" type="ORF">ACFOMD_04845</name>
</gene>
<dbReference type="Pfam" id="PF20434">
    <property type="entry name" value="BD-FAE"/>
    <property type="match status" value="1"/>
</dbReference>
<organism evidence="3 4">
    <name type="scientific">Sphingoaurantiacus capsulatus</name>
    <dbReference type="NCBI Taxonomy" id="1771310"/>
    <lineage>
        <taxon>Bacteria</taxon>
        <taxon>Pseudomonadati</taxon>
        <taxon>Pseudomonadota</taxon>
        <taxon>Alphaproteobacteria</taxon>
        <taxon>Sphingomonadales</taxon>
        <taxon>Sphingosinicellaceae</taxon>
        <taxon>Sphingoaurantiacus</taxon>
    </lineage>
</organism>
<dbReference type="InterPro" id="IPR029058">
    <property type="entry name" value="AB_hydrolase_fold"/>
</dbReference>
<feature type="domain" description="BD-FAE-like" evidence="2">
    <location>
        <begin position="84"/>
        <end position="156"/>
    </location>
</feature>
<sequence>MRSLKSLILVALVALMPAAGVRAQVTEGDLFGGEVMRPAPTGRTLRYGEAKEETIRVYRGRGSGSAPVTLLFDASDTSSRHRNYVTEELIRALTDRGIAVVSIKGDSKTLGGEMDSVRRSLQFVVANAAKERLDLSRIALTGYSFGVHLAGLLATDPTYLRSAGLDFEALRAAMFLDGGLMSAAELATERAKAPSGSYWSGDAAVVAALVPEVHLASPNVPRVFFANFKDSKSRTASADTFADQLKAAGVDVKVHTMMPGDGAASGEPDRRSFRLIREFIEAALKPPR</sequence>
<dbReference type="Gene3D" id="3.40.50.1820">
    <property type="entry name" value="alpha/beta hydrolase"/>
    <property type="match status" value="1"/>
</dbReference>
<reference evidence="4" key="1">
    <citation type="journal article" date="2019" name="Int. J. Syst. Evol. Microbiol.">
        <title>The Global Catalogue of Microorganisms (GCM) 10K type strain sequencing project: providing services to taxonomists for standard genome sequencing and annotation.</title>
        <authorList>
            <consortium name="The Broad Institute Genomics Platform"/>
            <consortium name="The Broad Institute Genome Sequencing Center for Infectious Disease"/>
            <person name="Wu L."/>
            <person name="Ma J."/>
        </authorList>
    </citation>
    <scope>NUCLEOTIDE SEQUENCE [LARGE SCALE GENOMIC DNA]</scope>
    <source>
        <strain evidence="4">KCTC 42644</strain>
    </source>
</reference>
<evidence type="ECO:0000259" key="2">
    <source>
        <dbReference type="Pfam" id="PF20434"/>
    </source>
</evidence>
<name>A0ABV7X6X8_9SPHN</name>
<evidence type="ECO:0000313" key="3">
    <source>
        <dbReference type="EMBL" id="MFC3711885.1"/>
    </source>
</evidence>
<keyword evidence="4" id="KW-1185">Reference proteome</keyword>
<feature type="chain" id="PRO_5046988645" description="BD-FAE-like domain-containing protein" evidence="1">
    <location>
        <begin position="24"/>
        <end position="288"/>
    </location>
</feature>
<protein>
    <recommendedName>
        <fullName evidence="2">BD-FAE-like domain-containing protein</fullName>
    </recommendedName>
</protein>
<comment type="caution">
    <text evidence="3">The sequence shown here is derived from an EMBL/GenBank/DDBJ whole genome shotgun (WGS) entry which is preliminary data.</text>
</comment>
<accession>A0ABV7X6X8</accession>
<dbReference type="EMBL" id="JBHRXV010000003">
    <property type="protein sequence ID" value="MFC3711885.1"/>
    <property type="molecule type" value="Genomic_DNA"/>
</dbReference>
<evidence type="ECO:0000256" key="1">
    <source>
        <dbReference type="SAM" id="SignalP"/>
    </source>
</evidence>
<proteinExistence type="predicted"/>